<dbReference type="InterPro" id="IPR012997">
    <property type="entry name" value="RplA"/>
</dbReference>
<keyword evidence="4" id="KW-1003">Cell membrane</keyword>
<keyword evidence="4" id="KW-0564">Palmitate</keyword>
<reference evidence="8 9" key="1">
    <citation type="submission" date="2017-07" db="EMBL/GenBank/DDBJ databases">
        <title>Analysis of two Campylobacter avium genomes and identification of a novel hippuricase gene.</title>
        <authorList>
            <person name="Miller W.G."/>
            <person name="Chapman M.H."/>
            <person name="Yee E."/>
            <person name="Revez J."/>
            <person name="Bono J.L."/>
            <person name="Rossi M."/>
        </authorList>
    </citation>
    <scope>NUCLEOTIDE SEQUENCE [LARGE SCALE GENOMIC DNA]</scope>
    <source>
        <strain evidence="8 9">LMG 24591</strain>
    </source>
</reference>
<evidence type="ECO:0000256" key="4">
    <source>
        <dbReference type="HAMAP-Rule" id="MF_02071"/>
    </source>
</evidence>
<keyword evidence="9" id="KW-1185">Reference proteome</keyword>
<dbReference type="EMBL" id="CP022347">
    <property type="protein sequence ID" value="ASQ30654.1"/>
    <property type="molecule type" value="Genomic_DNA"/>
</dbReference>
<evidence type="ECO:0000256" key="2">
    <source>
        <dbReference type="ARBA" id="ARBA00023239"/>
    </source>
</evidence>
<dbReference type="InterPro" id="IPR009009">
    <property type="entry name" value="RlpA-like_DPBB"/>
</dbReference>
<dbReference type="GO" id="GO:0042834">
    <property type="term" value="F:peptidoglycan binding"/>
    <property type="evidence" value="ECO:0007669"/>
    <property type="project" value="InterPro"/>
</dbReference>
<dbReference type="AlphaFoldDB" id="A0A222MX22"/>
<dbReference type="PANTHER" id="PTHR34183:SF1">
    <property type="entry name" value="ENDOLYTIC PEPTIDOGLYCAN TRANSGLYCOSYLASE RLPA"/>
    <property type="match status" value="1"/>
</dbReference>
<dbReference type="PANTHER" id="PTHR34183">
    <property type="entry name" value="ENDOLYTIC PEPTIDOGLYCAN TRANSGLYCOSYLASE RLPA"/>
    <property type="match status" value="1"/>
</dbReference>
<evidence type="ECO:0000256" key="6">
    <source>
        <dbReference type="SAM" id="SignalP"/>
    </source>
</evidence>
<feature type="domain" description="SPOR" evidence="7">
    <location>
        <begin position="197"/>
        <end position="272"/>
    </location>
</feature>
<organism evidence="8 9">
    <name type="scientific">Campylobacter avium LMG 24591</name>
    <dbReference type="NCBI Taxonomy" id="522484"/>
    <lineage>
        <taxon>Bacteria</taxon>
        <taxon>Pseudomonadati</taxon>
        <taxon>Campylobacterota</taxon>
        <taxon>Epsilonproteobacteria</taxon>
        <taxon>Campylobacterales</taxon>
        <taxon>Campylobacteraceae</taxon>
        <taxon>Campylobacter</taxon>
    </lineage>
</organism>
<dbReference type="SUPFAM" id="SSF110997">
    <property type="entry name" value="Sporulation related repeat"/>
    <property type="match status" value="1"/>
</dbReference>
<dbReference type="Proteomes" id="UP000201169">
    <property type="component" value="Chromosome"/>
</dbReference>
<dbReference type="InterPro" id="IPR036680">
    <property type="entry name" value="SPOR-like_sf"/>
</dbReference>
<evidence type="ECO:0000256" key="3">
    <source>
        <dbReference type="ARBA" id="ARBA00023316"/>
    </source>
</evidence>
<keyword evidence="2 4" id="KW-0456">Lyase</keyword>
<dbReference type="GO" id="GO:0000270">
    <property type="term" value="P:peptidoglycan metabolic process"/>
    <property type="evidence" value="ECO:0007669"/>
    <property type="project" value="UniProtKB-UniRule"/>
</dbReference>
<keyword evidence="3 4" id="KW-0961">Cell wall biogenesis/degradation</keyword>
<dbReference type="HAMAP" id="MF_02071">
    <property type="entry name" value="RlpA"/>
    <property type="match status" value="1"/>
</dbReference>
<dbReference type="Pfam" id="PF05036">
    <property type="entry name" value="SPOR"/>
    <property type="match status" value="1"/>
</dbReference>
<dbReference type="Pfam" id="PF03330">
    <property type="entry name" value="DPBB_1"/>
    <property type="match status" value="1"/>
</dbReference>
<gene>
    <name evidence="4 8" type="primary">rlpA</name>
    <name evidence="8" type="ORF">CAV_0997</name>
</gene>
<dbReference type="InterPro" id="IPR036908">
    <property type="entry name" value="RlpA-like_sf"/>
</dbReference>
<comment type="subcellular location">
    <subcellularLocation>
        <location evidence="4">Cell membrane</location>
        <topology evidence="4">Lipid-anchor</topology>
    </subcellularLocation>
</comment>
<keyword evidence="4" id="KW-0472">Membrane</keyword>
<evidence type="ECO:0000256" key="1">
    <source>
        <dbReference type="ARBA" id="ARBA00022729"/>
    </source>
</evidence>
<evidence type="ECO:0000313" key="8">
    <source>
        <dbReference type="EMBL" id="ASQ30654.1"/>
    </source>
</evidence>
<feature type="chain" id="PRO_5013409330" description="Probable endolytic peptidoglycan transglycosylase RlpA" evidence="6">
    <location>
        <begin position="27"/>
        <end position="272"/>
    </location>
</feature>
<dbReference type="InterPro" id="IPR034718">
    <property type="entry name" value="RlpA"/>
</dbReference>
<feature type="signal peptide" evidence="6">
    <location>
        <begin position="1"/>
        <end position="26"/>
    </location>
</feature>
<dbReference type="PROSITE" id="PS51724">
    <property type="entry name" value="SPOR"/>
    <property type="match status" value="1"/>
</dbReference>
<dbReference type="OrthoDB" id="9779128at2"/>
<keyword evidence="4 8" id="KW-0449">Lipoprotein</keyword>
<dbReference type="PROSITE" id="PS51257">
    <property type="entry name" value="PROKAR_LIPOPROTEIN"/>
    <property type="match status" value="1"/>
</dbReference>
<comment type="similarity">
    <text evidence="4 5">Belongs to the RlpA family.</text>
</comment>
<evidence type="ECO:0000313" key="9">
    <source>
        <dbReference type="Proteomes" id="UP000201169"/>
    </source>
</evidence>
<evidence type="ECO:0000259" key="7">
    <source>
        <dbReference type="PROSITE" id="PS51724"/>
    </source>
</evidence>
<comment type="function">
    <text evidence="4">Lytic transglycosylase with a strong preference for naked glycan strands that lack stem peptides.</text>
</comment>
<dbReference type="GO" id="GO:0008932">
    <property type="term" value="F:lytic endotransglycosylase activity"/>
    <property type="evidence" value="ECO:0007669"/>
    <property type="project" value="UniProtKB-UniRule"/>
</dbReference>
<dbReference type="NCBIfam" id="TIGR00413">
    <property type="entry name" value="rlpA"/>
    <property type="match status" value="1"/>
</dbReference>
<dbReference type="CDD" id="cd22268">
    <property type="entry name" value="DPBB_RlpA-like"/>
    <property type="match status" value="1"/>
</dbReference>
<evidence type="ECO:0000256" key="5">
    <source>
        <dbReference type="RuleBase" id="RU003495"/>
    </source>
</evidence>
<dbReference type="SUPFAM" id="SSF50685">
    <property type="entry name" value="Barwin-like endoglucanases"/>
    <property type="match status" value="1"/>
</dbReference>
<dbReference type="RefSeq" id="WP_094325405.1">
    <property type="nucleotide sequence ID" value="NZ_CP022347.1"/>
</dbReference>
<accession>A0A222MX22</accession>
<dbReference type="Gene3D" id="3.30.70.1070">
    <property type="entry name" value="Sporulation related repeat"/>
    <property type="match status" value="1"/>
</dbReference>
<dbReference type="InterPro" id="IPR007730">
    <property type="entry name" value="SPOR-like_dom"/>
</dbReference>
<keyword evidence="1 6" id="KW-0732">Signal</keyword>
<protein>
    <recommendedName>
        <fullName evidence="4">Probable endolytic peptidoglycan transglycosylase RlpA</fullName>
        <ecNumber evidence="4">4.2.2.-</ecNumber>
    </recommendedName>
</protein>
<dbReference type="GO" id="GO:0005886">
    <property type="term" value="C:plasma membrane"/>
    <property type="evidence" value="ECO:0007669"/>
    <property type="project" value="UniProtKB-SubCell"/>
</dbReference>
<proteinExistence type="inferred from homology"/>
<dbReference type="Gene3D" id="2.40.40.10">
    <property type="entry name" value="RlpA-like domain"/>
    <property type="match status" value="1"/>
</dbReference>
<dbReference type="GO" id="GO:0071555">
    <property type="term" value="P:cell wall organization"/>
    <property type="evidence" value="ECO:0007669"/>
    <property type="project" value="UniProtKB-KW"/>
</dbReference>
<dbReference type="KEGG" id="cavi:CAV_0997"/>
<sequence>MQVLKRKRLLSYVLGSIVVLSLSACTQTRTSSSYYPSNDFRTDKQGALGAKGTMKPYTINGKTYYPTVVEVGETAEGIASWYGPGFHGKKTSNGETYNQYAFTAAHKTLPMNTILSVVNLSNGKRTQVRINDRGPFVDNRIIDLSKAAAEQIDMLESGTAPVKLEVIGFGSVDDSNTIVHQNTNLGLSGDITNSGQSYEGGNFMVQIGAFRFMEGAQKTANQYSSYQGYKAVVRTSSKDGLNRVFLTGFRSLEEAQDFARSGAFMGAFVVRE</sequence>
<name>A0A222MX22_9BACT</name>
<dbReference type="EC" id="4.2.2.-" evidence="4"/>